<dbReference type="InterPro" id="IPR036736">
    <property type="entry name" value="ACP-like_sf"/>
</dbReference>
<reference evidence="2" key="1">
    <citation type="submission" date="2022-11" db="EMBL/GenBank/DDBJ databases">
        <authorList>
            <person name="Somphong A."/>
            <person name="Phongsopitanun W."/>
        </authorList>
    </citation>
    <scope>NUCLEOTIDE SEQUENCE</scope>
    <source>
        <strain evidence="2">Pm04-4</strain>
    </source>
</reference>
<keyword evidence="3" id="KW-1185">Reference proteome</keyword>
<comment type="caution">
    <text evidence="2">The sequence shown here is derived from an EMBL/GenBank/DDBJ whole genome shotgun (WGS) entry which is preliminary data.</text>
</comment>
<dbReference type="EMBL" id="JAPNTZ010000018">
    <property type="protein sequence ID" value="MCY1144097.1"/>
    <property type="molecule type" value="Genomic_DNA"/>
</dbReference>
<evidence type="ECO:0000313" key="2">
    <source>
        <dbReference type="EMBL" id="MCY1144097.1"/>
    </source>
</evidence>
<dbReference type="InterPro" id="IPR009081">
    <property type="entry name" value="PP-bd_ACP"/>
</dbReference>
<organism evidence="2 3">
    <name type="scientific">Paractinoplanes pyxinae</name>
    <dbReference type="NCBI Taxonomy" id="2997416"/>
    <lineage>
        <taxon>Bacteria</taxon>
        <taxon>Bacillati</taxon>
        <taxon>Actinomycetota</taxon>
        <taxon>Actinomycetes</taxon>
        <taxon>Micromonosporales</taxon>
        <taxon>Micromonosporaceae</taxon>
        <taxon>Paractinoplanes</taxon>
    </lineage>
</organism>
<dbReference type="PROSITE" id="PS50075">
    <property type="entry name" value="CARRIER"/>
    <property type="match status" value="1"/>
</dbReference>
<evidence type="ECO:0000313" key="3">
    <source>
        <dbReference type="Proteomes" id="UP001151002"/>
    </source>
</evidence>
<dbReference type="RefSeq" id="WP_267568653.1">
    <property type="nucleotide sequence ID" value="NZ_JAPNTZ010000018.1"/>
</dbReference>
<feature type="domain" description="Carrier" evidence="1">
    <location>
        <begin position="15"/>
        <end position="90"/>
    </location>
</feature>
<dbReference type="Pfam" id="PF00550">
    <property type="entry name" value="PP-binding"/>
    <property type="match status" value="1"/>
</dbReference>
<dbReference type="SUPFAM" id="SSF47336">
    <property type="entry name" value="ACP-like"/>
    <property type="match status" value="1"/>
</dbReference>
<sequence>MPESRESFTEQPYIAPTGVHAAAVARIWADVLDLDRVGGMDSFFDFAGTSINAVVVCGRVGDELGVQVAPEAIFERDVLNDFIASLNNRETAAS</sequence>
<protein>
    <submittedName>
        <fullName evidence="2">Phosphopantetheine-binding protein</fullName>
    </submittedName>
</protein>
<gene>
    <name evidence="2" type="ORF">OWR29_39390</name>
</gene>
<accession>A0ABT4BC51</accession>
<dbReference type="Proteomes" id="UP001151002">
    <property type="component" value="Unassembled WGS sequence"/>
</dbReference>
<name>A0ABT4BC51_9ACTN</name>
<dbReference type="Gene3D" id="1.10.1200.10">
    <property type="entry name" value="ACP-like"/>
    <property type="match status" value="1"/>
</dbReference>
<proteinExistence type="predicted"/>
<evidence type="ECO:0000259" key="1">
    <source>
        <dbReference type="PROSITE" id="PS50075"/>
    </source>
</evidence>